<dbReference type="AlphaFoldDB" id="A0A9N9DCL6"/>
<name>A0A9N9DCL6_9GLOM</name>
<evidence type="ECO:0000313" key="2">
    <source>
        <dbReference type="Proteomes" id="UP000789706"/>
    </source>
</evidence>
<protein>
    <submittedName>
        <fullName evidence="1">3880_t:CDS:1</fullName>
    </submittedName>
</protein>
<evidence type="ECO:0000313" key="1">
    <source>
        <dbReference type="EMBL" id="CAG8630679.1"/>
    </source>
</evidence>
<comment type="caution">
    <text evidence="1">The sequence shown here is derived from an EMBL/GenBank/DDBJ whole genome shotgun (WGS) entry which is preliminary data.</text>
</comment>
<organism evidence="1 2">
    <name type="scientific">Diversispora eburnea</name>
    <dbReference type="NCBI Taxonomy" id="1213867"/>
    <lineage>
        <taxon>Eukaryota</taxon>
        <taxon>Fungi</taxon>
        <taxon>Fungi incertae sedis</taxon>
        <taxon>Mucoromycota</taxon>
        <taxon>Glomeromycotina</taxon>
        <taxon>Glomeromycetes</taxon>
        <taxon>Diversisporales</taxon>
        <taxon>Diversisporaceae</taxon>
        <taxon>Diversispora</taxon>
    </lineage>
</organism>
<feature type="non-terminal residue" evidence="1">
    <location>
        <position position="40"/>
    </location>
</feature>
<accession>A0A9N9DCL6</accession>
<proteinExistence type="predicted"/>
<sequence length="40" mass="4778">VEMDMITPKNYWEENVILPKAKKFACGHNPPTCYYCWIGW</sequence>
<dbReference type="Proteomes" id="UP000789706">
    <property type="component" value="Unassembled WGS sequence"/>
</dbReference>
<dbReference type="EMBL" id="CAJVPK010003752">
    <property type="protein sequence ID" value="CAG8630679.1"/>
    <property type="molecule type" value="Genomic_DNA"/>
</dbReference>
<reference evidence="1" key="1">
    <citation type="submission" date="2021-06" db="EMBL/GenBank/DDBJ databases">
        <authorList>
            <person name="Kallberg Y."/>
            <person name="Tangrot J."/>
            <person name="Rosling A."/>
        </authorList>
    </citation>
    <scope>NUCLEOTIDE SEQUENCE</scope>
    <source>
        <strain evidence="1">AZ414A</strain>
    </source>
</reference>
<gene>
    <name evidence="1" type="ORF">DEBURN_LOCUS10764</name>
</gene>
<keyword evidence="2" id="KW-1185">Reference proteome</keyword>
<feature type="non-terminal residue" evidence="1">
    <location>
        <position position="1"/>
    </location>
</feature>